<sequence>MDTKSLQHFLTLADTLHFSRASAACHVSPSTLSRTIKQLEDDLGVTLFIRDNRSVTLTPEGQRLQAYARDTLSQWQTLRSSLQADQHQLQGELSMYCSVTASYSFLYDILSRFRQTHPRIEIKLHTGDPAEATQRVQNNTEDIAIGARPDQLPSEIAFRPITRSPLVFIAPADQPELIQQLSDSKNTSAWQHTPMILSESGLARKRSDQWFRQQGIKPRIYAQVAGNEAIVSMVSLGFGVGLVPQIVLDNSPLANRVSVLHTTPALPAFEVGIFVLEKKLRHPLIHAFWSQLDTAIED</sequence>
<evidence type="ECO:0000313" key="7">
    <source>
        <dbReference type="Proteomes" id="UP000027318"/>
    </source>
</evidence>
<dbReference type="RefSeq" id="WP_036543513.1">
    <property type="nucleotide sequence ID" value="NZ_JMSZ01000013.1"/>
</dbReference>
<dbReference type="EMBL" id="JMSZ01000013">
    <property type="protein sequence ID" value="KDE41017.1"/>
    <property type="molecule type" value="Genomic_DNA"/>
</dbReference>
<evidence type="ECO:0000256" key="2">
    <source>
        <dbReference type="ARBA" id="ARBA00023015"/>
    </source>
</evidence>
<dbReference type="InterPro" id="IPR036388">
    <property type="entry name" value="WH-like_DNA-bd_sf"/>
</dbReference>
<dbReference type="FunFam" id="1.10.10.10:FF:000001">
    <property type="entry name" value="LysR family transcriptional regulator"/>
    <property type="match status" value="1"/>
</dbReference>
<dbReference type="CDD" id="cd08430">
    <property type="entry name" value="PBP2_IlvY"/>
    <property type="match status" value="1"/>
</dbReference>
<gene>
    <name evidence="6" type="ORF">ADINL_0449</name>
</gene>
<dbReference type="AlphaFoldDB" id="A0A063Y9M6"/>
<name>A0A063Y9M6_9GAMM</name>
<dbReference type="GO" id="GO:0003700">
    <property type="term" value="F:DNA-binding transcription factor activity"/>
    <property type="evidence" value="ECO:0007669"/>
    <property type="project" value="InterPro"/>
</dbReference>
<dbReference type="PROSITE" id="PS50931">
    <property type="entry name" value="HTH_LYSR"/>
    <property type="match status" value="1"/>
</dbReference>
<dbReference type="Gene3D" id="3.40.190.10">
    <property type="entry name" value="Periplasmic binding protein-like II"/>
    <property type="match status" value="2"/>
</dbReference>
<keyword evidence="2" id="KW-0805">Transcription regulation</keyword>
<feature type="domain" description="HTH lysR-type" evidence="5">
    <location>
        <begin position="1"/>
        <end position="58"/>
    </location>
</feature>
<keyword evidence="7" id="KW-1185">Reference proteome</keyword>
<dbReference type="Pfam" id="PF03466">
    <property type="entry name" value="LysR_substrate"/>
    <property type="match status" value="1"/>
</dbReference>
<keyword evidence="3" id="KW-0238">DNA-binding</keyword>
<dbReference type="PATRIC" id="fig|267850.7.peg.442"/>
<dbReference type="InterPro" id="IPR000847">
    <property type="entry name" value="LysR_HTH_N"/>
</dbReference>
<dbReference type="InterPro" id="IPR037404">
    <property type="entry name" value="IlvY_PBP2"/>
</dbReference>
<evidence type="ECO:0000313" key="6">
    <source>
        <dbReference type="EMBL" id="KDE41017.1"/>
    </source>
</evidence>
<evidence type="ECO:0000256" key="4">
    <source>
        <dbReference type="ARBA" id="ARBA00023163"/>
    </source>
</evidence>
<dbReference type="Proteomes" id="UP000027318">
    <property type="component" value="Unassembled WGS sequence"/>
</dbReference>
<dbReference type="PANTHER" id="PTHR30126:SF81">
    <property type="entry name" value="HTH-TYPE TRANSCRIPTIONAL REGULATOR ILVY"/>
    <property type="match status" value="1"/>
</dbReference>
<dbReference type="PRINTS" id="PR00039">
    <property type="entry name" value="HTHLYSR"/>
</dbReference>
<comment type="similarity">
    <text evidence="1">Belongs to the LysR transcriptional regulatory family.</text>
</comment>
<keyword evidence="4" id="KW-0804">Transcription</keyword>
<organism evidence="6 7">
    <name type="scientific">Nitrincola lacisaponensis</name>
    <dbReference type="NCBI Taxonomy" id="267850"/>
    <lineage>
        <taxon>Bacteria</taxon>
        <taxon>Pseudomonadati</taxon>
        <taxon>Pseudomonadota</taxon>
        <taxon>Gammaproteobacteria</taxon>
        <taxon>Oceanospirillales</taxon>
        <taxon>Oceanospirillaceae</taxon>
        <taxon>Nitrincola</taxon>
    </lineage>
</organism>
<dbReference type="SUPFAM" id="SSF46785">
    <property type="entry name" value="Winged helix' DNA-binding domain"/>
    <property type="match status" value="1"/>
</dbReference>
<reference evidence="6 7" key="1">
    <citation type="journal article" date="2005" name="Int. J. Syst. Evol. Microbiol.">
        <title>Nitrincola lacisaponensis gen. nov., sp. nov., a novel alkaliphilic bacterium isolated from an alkaline, saline lake.</title>
        <authorList>
            <person name="Dimitriu P.A."/>
            <person name="Shukla S.K."/>
            <person name="Conradt J."/>
            <person name="Marquez M.C."/>
            <person name="Ventosa A."/>
            <person name="Maglia A."/>
            <person name="Peyton B.M."/>
            <person name="Pinkart H.C."/>
            <person name="Mormile M.R."/>
        </authorList>
    </citation>
    <scope>NUCLEOTIDE SEQUENCE [LARGE SCALE GENOMIC DNA]</scope>
    <source>
        <strain evidence="6 7">4CA</strain>
    </source>
</reference>
<evidence type="ECO:0000259" key="5">
    <source>
        <dbReference type="PROSITE" id="PS50931"/>
    </source>
</evidence>
<protein>
    <submittedName>
        <fullName evidence="6">HTH-type transcriptional regulator IlvY</fullName>
    </submittedName>
</protein>
<dbReference type="PANTHER" id="PTHR30126">
    <property type="entry name" value="HTH-TYPE TRANSCRIPTIONAL REGULATOR"/>
    <property type="match status" value="1"/>
</dbReference>
<dbReference type="NCBIfam" id="NF008722">
    <property type="entry name" value="PRK11716.1"/>
    <property type="match status" value="1"/>
</dbReference>
<dbReference type="OrthoDB" id="9803735at2"/>
<dbReference type="STRING" id="267850.ADINL_0449"/>
<proteinExistence type="inferred from homology"/>
<accession>A0A063Y9M6</accession>
<evidence type="ECO:0000256" key="1">
    <source>
        <dbReference type="ARBA" id="ARBA00009437"/>
    </source>
</evidence>
<comment type="caution">
    <text evidence="6">The sequence shown here is derived from an EMBL/GenBank/DDBJ whole genome shotgun (WGS) entry which is preliminary data.</text>
</comment>
<dbReference type="InterPro" id="IPR036390">
    <property type="entry name" value="WH_DNA-bd_sf"/>
</dbReference>
<dbReference type="Gene3D" id="1.10.10.10">
    <property type="entry name" value="Winged helix-like DNA-binding domain superfamily/Winged helix DNA-binding domain"/>
    <property type="match status" value="1"/>
</dbReference>
<dbReference type="SUPFAM" id="SSF53850">
    <property type="entry name" value="Periplasmic binding protein-like II"/>
    <property type="match status" value="1"/>
</dbReference>
<dbReference type="Pfam" id="PF00126">
    <property type="entry name" value="HTH_1"/>
    <property type="match status" value="1"/>
</dbReference>
<dbReference type="GO" id="GO:0000976">
    <property type="term" value="F:transcription cis-regulatory region binding"/>
    <property type="evidence" value="ECO:0007669"/>
    <property type="project" value="TreeGrafter"/>
</dbReference>
<dbReference type="InterPro" id="IPR005119">
    <property type="entry name" value="LysR_subst-bd"/>
</dbReference>
<evidence type="ECO:0000256" key="3">
    <source>
        <dbReference type="ARBA" id="ARBA00023125"/>
    </source>
</evidence>